<evidence type="ECO:0000256" key="1">
    <source>
        <dbReference type="SAM" id="SignalP"/>
    </source>
</evidence>
<dbReference type="InterPro" id="IPR016071">
    <property type="entry name" value="Staphylococal_nuclease_OB-fold"/>
</dbReference>
<comment type="caution">
    <text evidence="3">The sequence shown here is derived from an EMBL/GenBank/DDBJ whole genome shotgun (WGS) entry which is preliminary data.</text>
</comment>
<protein>
    <recommendedName>
        <fullName evidence="2">TNase-like domain-containing protein</fullName>
    </recommendedName>
</protein>
<sequence>MKKLLILVTLICSFAFAKSAQVVDIVSENIIKVKESSGVVKNIHLSGIELFATVNNSNKNVSYKIRDILKKKTISYMKTKIKIGSNINYFVVAKDSYGVEKVWIDNYELNYLMVKEGYAIVNMKDKFLPTVFKNRMSIAMNYAKEKKLGLWKNSSVSMLALVNKDIHMCGWKNSKINLGLTKNEVLEELKTHLPTSYQKEELFILASSK</sequence>
<dbReference type="RefSeq" id="WP_128977935.1">
    <property type="nucleotide sequence ID" value="NZ_PDKJ01000001.1"/>
</dbReference>
<reference evidence="3 4" key="1">
    <citation type="submission" date="2017-10" db="EMBL/GenBank/DDBJ databases">
        <title>Genomics of the genus Arcobacter.</title>
        <authorList>
            <person name="Perez-Cataluna A."/>
            <person name="Figueras M.J."/>
        </authorList>
    </citation>
    <scope>NUCLEOTIDE SEQUENCE [LARGE SCALE GENOMIC DNA]</scope>
    <source>
        <strain evidence="3 4">CECT 8993</strain>
    </source>
</reference>
<evidence type="ECO:0000313" key="3">
    <source>
        <dbReference type="EMBL" id="RXJ70063.1"/>
    </source>
</evidence>
<evidence type="ECO:0000259" key="2">
    <source>
        <dbReference type="Pfam" id="PF00565"/>
    </source>
</evidence>
<feature type="signal peptide" evidence="1">
    <location>
        <begin position="1"/>
        <end position="17"/>
    </location>
</feature>
<dbReference type="Pfam" id="PF00565">
    <property type="entry name" value="SNase"/>
    <property type="match status" value="1"/>
</dbReference>
<feature type="chain" id="PRO_5020851206" description="TNase-like domain-containing protein" evidence="1">
    <location>
        <begin position="18"/>
        <end position="209"/>
    </location>
</feature>
<dbReference type="AlphaFoldDB" id="A0A4Q0YIB5"/>
<proteinExistence type="predicted"/>
<gene>
    <name evidence="3" type="ORF">CRV08_00425</name>
</gene>
<dbReference type="Proteomes" id="UP000290172">
    <property type="component" value="Unassembled WGS sequence"/>
</dbReference>
<dbReference type="Gene3D" id="2.40.50.90">
    <property type="match status" value="1"/>
</dbReference>
<evidence type="ECO:0000313" key="4">
    <source>
        <dbReference type="Proteomes" id="UP000290172"/>
    </source>
</evidence>
<keyword evidence="1" id="KW-0732">Signal</keyword>
<name>A0A4Q0YIB5_9BACT</name>
<dbReference type="SUPFAM" id="SSF50199">
    <property type="entry name" value="Staphylococcal nuclease"/>
    <property type="match status" value="1"/>
</dbReference>
<organism evidence="3 4">
    <name type="scientific">Halarcobacter ebronensis</name>
    <dbReference type="NCBI Taxonomy" id="1462615"/>
    <lineage>
        <taxon>Bacteria</taxon>
        <taxon>Pseudomonadati</taxon>
        <taxon>Campylobacterota</taxon>
        <taxon>Epsilonproteobacteria</taxon>
        <taxon>Campylobacterales</taxon>
        <taxon>Arcobacteraceae</taxon>
        <taxon>Halarcobacter</taxon>
    </lineage>
</organism>
<feature type="domain" description="TNase-like" evidence="2">
    <location>
        <begin position="79"/>
        <end position="153"/>
    </location>
</feature>
<dbReference type="InterPro" id="IPR035437">
    <property type="entry name" value="SNase_OB-fold_sf"/>
</dbReference>
<accession>A0A4Q0YIB5</accession>
<dbReference type="EMBL" id="PDKJ01000001">
    <property type="protein sequence ID" value="RXJ70063.1"/>
    <property type="molecule type" value="Genomic_DNA"/>
</dbReference>